<evidence type="ECO:0000313" key="2">
    <source>
        <dbReference type="Proteomes" id="UP000266841"/>
    </source>
</evidence>
<dbReference type="AlphaFoldDB" id="K0RKM8"/>
<protein>
    <submittedName>
        <fullName evidence="1">Uncharacterized protein</fullName>
    </submittedName>
</protein>
<dbReference type="Proteomes" id="UP000266841">
    <property type="component" value="Unassembled WGS sequence"/>
</dbReference>
<organism evidence="1 2">
    <name type="scientific">Thalassiosira oceanica</name>
    <name type="common">Marine diatom</name>
    <dbReference type="NCBI Taxonomy" id="159749"/>
    <lineage>
        <taxon>Eukaryota</taxon>
        <taxon>Sar</taxon>
        <taxon>Stramenopiles</taxon>
        <taxon>Ochrophyta</taxon>
        <taxon>Bacillariophyta</taxon>
        <taxon>Coscinodiscophyceae</taxon>
        <taxon>Thalassiosirophycidae</taxon>
        <taxon>Thalassiosirales</taxon>
        <taxon>Thalassiosiraceae</taxon>
        <taxon>Thalassiosira</taxon>
    </lineage>
</organism>
<gene>
    <name evidence="1" type="ORF">THAOC_26114</name>
</gene>
<comment type="caution">
    <text evidence="1">The sequence shown here is derived from an EMBL/GenBank/DDBJ whole genome shotgun (WGS) entry which is preliminary data.</text>
</comment>
<sequence length="145" mass="16652">MKEVDYLRGRLGFEEEGEDNLFELIFGGGFGVVRQRLQEDWRTSIRTGTCLMSGTPQFGRRWTATARDTTLPIALKDEFTMRLAHDDDKHWYNETKKLADRPLGEETKLKRARHVRDNAKGFVADVTVNAASGFPVNVRYRRSGE</sequence>
<evidence type="ECO:0000313" key="1">
    <source>
        <dbReference type="EMBL" id="EJK54278.1"/>
    </source>
</evidence>
<proteinExistence type="predicted"/>
<feature type="non-terminal residue" evidence="1">
    <location>
        <position position="145"/>
    </location>
</feature>
<name>K0RKM8_THAOC</name>
<reference evidence="1 2" key="1">
    <citation type="journal article" date="2012" name="Genome Biol.">
        <title>Genome and low-iron response of an oceanic diatom adapted to chronic iron limitation.</title>
        <authorList>
            <person name="Lommer M."/>
            <person name="Specht M."/>
            <person name="Roy A.S."/>
            <person name="Kraemer L."/>
            <person name="Andreson R."/>
            <person name="Gutowska M.A."/>
            <person name="Wolf J."/>
            <person name="Bergner S.V."/>
            <person name="Schilhabel M.B."/>
            <person name="Klostermeier U.C."/>
            <person name="Beiko R.G."/>
            <person name="Rosenstiel P."/>
            <person name="Hippler M."/>
            <person name="Laroche J."/>
        </authorList>
    </citation>
    <scope>NUCLEOTIDE SEQUENCE [LARGE SCALE GENOMIC DNA]</scope>
    <source>
        <strain evidence="1 2">CCMP1005</strain>
    </source>
</reference>
<accession>K0RKM8</accession>
<keyword evidence="2" id="KW-1185">Reference proteome</keyword>
<dbReference type="EMBL" id="AGNL01036074">
    <property type="protein sequence ID" value="EJK54278.1"/>
    <property type="molecule type" value="Genomic_DNA"/>
</dbReference>